<evidence type="ECO:0000256" key="4">
    <source>
        <dbReference type="ARBA" id="ARBA00022670"/>
    </source>
</evidence>
<dbReference type="Proteomes" id="UP000053825">
    <property type="component" value="Unassembled WGS sequence"/>
</dbReference>
<evidence type="ECO:0000256" key="3">
    <source>
        <dbReference type="ARBA" id="ARBA00022525"/>
    </source>
</evidence>
<evidence type="ECO:0000313" key="12">
    <source>
        <dbReference type="Proteomes" id="UP000053825"/>
    </source>
</evidence>
<dbReference type="InterPro" id="IPR043504">
    <property type="entry name" value="Peptidase_S1_PA_chymotrypsin"/>
</dbReference>
<keyword evidence="5 9" id="KW-0378">Hydrolase</keyword>
<evidence type="ECO:0000256" key="9">
    <source>
        <dbReference type="RuleBase" id="RU363034"/>
    </source>
</evidence>
<comment type="subcellular location">
    <subcellularLocation>
        <location evidence="1">Secreted</location>
        <location evidence="1">Extracellular space</location>
    </subcellularLocation>
</comment>
<evidence type="ECO:0000256" key="6">
    <source>
        <dbReference type="ARBA" id="ARBA00022825"/>
    </source>
</evidence>
<name>A0A0L7RFC0_9HYME</name>
<sequence length="243" mass="26936">MVIIIIAMTTAGLAPRIVGGKIAKPGEFPYQVSLQIEPLRYHYCGGTILNEYYVITAAHCVKDLPLEIIIVVSGTVDLRKPASKHPVEKIYVHEKYNSTDTYANDIALVKVKNQFKKSFLESFVPMPLPEEIAETNDPAIVSGFGTLTYEGEKTDFLHWVDIQVASQTYCNLMYNNVIHDTQLCAHDSTIVKGHCNGDSGGPLTVNGKLHGIVSWSMDCANVVYPSVYTRVSSYLNWIKEHAA</sequence>
<evidence type="ECO:0000256" key="5">
    <source>
        <dbReference type="ARBA" id="ARBA00022801"/>
    </source>
</evidence>
<dbReference type="SMART" id="SM00020">
    <property type="entry name" value="Tryp_SPc"/>
    <property type="match status" value="1"/>
</dbReference>
<dbReference type="Gene3D" id="2.40.10.10">
    <property type="entry name" value="Trypsin-like serine proteases"/>
    <property type="match status" value="1"/>
</dbReference>
<keyword evidence="6 9" id="KW-0720">Serine protease</keyword>
<reference evidence="11 12" key="1">
    <citation type="submission" date="2015-07" db="EMBL/GenBank/DDBJ databases">
        <title>The genome of Habropoda laboriosa.</title>
        <authorList>
            <person name="Pan H."/>
            <person name="Kapheim K."/>
        </authorList>
    </citation>
    <scope>NUCLEOTIDE SEQUENCE [LARGE SCALE GENOMIC DNA]</scope>
    <source>
        <strain evidence="11">0110345459</strain>
    </source>
</reference>
<dbReference type="PANTHER" id="PTHR24276">
    <property type="entry name" value="POLYSERASE-RELATED"/>
    <property type="match status" value="1"/>
</dbReference>
<dbReference type="SUPFAM" id="SSF50494">
    <property type="entry name" value="Trypsin-like serine proteases"/>
    <property type="match status" value="1"/>
</dbReference>
<evidence type="ECO:0000256" key="1">
    <source>
        <dbReference type="ARBA" id="ARBA00004239"/>
    </source>
</evidence>
<keyword evidence="3" id="KW-0964">Secreted</keyword>
<dbReference type="InterPro" id="IPR001314">
    <property type="entry name" value="Peptidase_S1A"/>
</dbReference>
<protein>
    <recommendedName>
        <fullName evidence="8">chymotrypsin</fullName>
        <ecNumber evidence="8">3.4.21.1</ecNumber>
    </recommendedName>
</protein>
<evidence type="ECO:0000256" key="8">
    <source>
        <dbReference type="ARBA" id="ARBA00044036"/>
    </source>
</evidence>
<keyword evidence="7" id="KW-1015">Disulfide bond</keyword>
<evidence type="ECO:0000256" key="7">
    <source>
        <dbReference type="ARBA" id="ARBA00023157"/>
    </source>
</evidence>
<dbReference type="AlphaFoldDB" id="A0A0L7RFC0"/>
<dbReference type="OrthoDB" id="8440449at2759"/>
<dbReference type="Pfam" id="PF00089">
    <property type="entry name" value="Trypsin"/>
    <property type="match status" value="1"/>
</dbReference>
<dbReference type="CDD" id="cd00190">
    <property type="entry name" value="Tryp_SPc"/>
    <property type="match status" value="1"/>
</dbReference>
<dbReference type="GO" id="GO:0016485">
    <property type="term" value="P:protein processing"/>
    <property type="evidence" value="ECO:0007669"/>
    <property type="project" value="UniProtKB-ARBA"/>
</dbReference>
<evidence type="ECO:0000256" key="2">
    <source>
        <dbReference type="ARBA" id="ARBA00007664"/>
    </source>
</evidence>
<dbReference type="InterPro" id="IPR050430">
    <property type="entry name" value="Peptidase_S1"/>
</dbReference>
<dbReference type="InterPro" id="IPR009003">
    <property type="entry name" value="Peptidase_S1_PA"/>
</dbReference>
<evidence type="ECO:0000259" key="10">
    <source>
        <dbReference type="PROSITE" id="PS50240"/>
    </source>
</evidence>
<dbReference type="FunFam" id="2.40.10.10:FF:000047">
    <property type="entry name" value="Trypsin eta"/>
    <property type="match status" value="1"/>
</dbReference>
<dbReference type="PROSITE" id="PS00134">
    <property type="entry name" value="TRYPSIN_HIS"/>
    <property type="match status" value="1"/>
</dbReference>
<dbReference type="EMBL" id="KQ414606">
    <property type="protein sequence ID" value="KOC69514.1"/>
    <property type="molecule type" value="Genomic_DNA"/>
</dbReference>
<proteinExistence type="inferred from homology"/>
<dbReference type="InterPro" id="IPR033116">
    <property type="entry name" value="TRYPSIN_SER"/>
</dbReference>
<dbReference type="PRINTS" id="PR00722">
    <property type="entry name" value="CHYMOTRYPSIN"/>
</dbReference>
<dbReference type="GO" id="GO:0005576">
    <property type="term" value="C:extracellular region"/>
    <property type="evidence" value="ECO:0007669"/>
    <property type="project" value="UniProtKB-SubCell"/>
</dbReference>
<evidence type="ECO:0000313" key="11">
    <source>
        <dbReference type="EMBL" id="KOC69514.1"/>
    </source>
</evidence>
<dbReference type="PROSITE" id="PS50240">
    <property type="entry name" value="TRYPSIN_DOM"/>
    <property type="match status" value="1"/>
</dbReference>
<feature type="domain" description="Peptidase S1" evidence="10">
    <location>
        <begin position="17"/>
        <end position="243"/>
    </location>
</feature>
<dbReference type="PROSITE" id="PS00135">
    <property type="entry name" value="TRYPSIN_SER"/>
    <property type="match status" value="1"/>
</dbReference>
<gene>
    <name evidence="11" type="ORF">WH47_05457</name>
</gene>
<organism evidence="11 12">
    <name type="scientific">Habropoda laboriosa</name>
    <dbReference type="NCBI Taxonomy" id="597456"/>
    <lineage>
        <taxon>Eukaryota</taxon>
        <taxon>Metazoa</taxon>
        <taxon>Ecdysozoa</taxon>
        <taxon>Arthropoda</taxon>
        <taxon>Hexapoda</taxon>
        <taxon>Insecta</taxon>
        <taxon>Pterygota</taxon>
        <taxon>Neoptera</taxon>
        <taxon>Endopterygota</taxon>
        <taxon>Hymenoptera</taxon>
        <taxon>Apocrita</taxon>
        <taxon>Aculeata</taxon>
        <taxon>Apoidea</taxon>
        <taxon>Anthophila</taxon>
        <taxon>Apidae</taxon>
        <taxon>Habropoda</taxon>
    </lineage>
</organism>
<dbReference type="EC" id="3.4.21.1" evidence="8"/>
<accession>A0A0L7RFC0</accession>
<dbReference type="InterPro" id="IPR018114">
    <property type="entry name" value="TRYPSIN_HIS"/>
</dbReference>
<comment type="similarity">
    <text evidence="2">Belongs to the peptidase S1 family.</text>
</comment>
<keyword evidence="4 9" id="KW-0645">Protease</keyword>
<dbReference type="InterPro" id="IPR001254">
    <property type="entry name" value="Trypsin_dom"/>
</dbReference>
<keyword evidence="12" id="KW-1185">Reference proteome</keyword>
<dbReference type="PANTHER" id="PTHR24276:SF98">
    <property type="entry name" value="FI18310P1-RELATED"/>
    <property type="match status" value="1"/>
</dbReference>
<dbReference type="STRING" id="597456.A0A0L7RFC0"/>
<dbReference type="GO" id="GO:0004252">
    <property type="term" value="F:serine-type endopeptidase activity"/>
    <property type="evidence" value="ECO:0007669"/>
    <property type="project" value="UniProtKB-EC"/>
</dbReference>